<accession>A0A7C9LPK4</accession>
<proteinExistence type="predicted"/>
<dbReference type="RefSeq" id="WP_273250272.1">
    <property type="nucleotide sequence ID" value="NZ_VENJ01000018.1"/>
</dbReference>
<dbReference type="SUPFAM" id="SSF51294">
    <property type="entry name" value="Hedgehog/intein (Hint) domain"/>
    <property type="match status" value="1"/>
</dbReference>
<evidence type="ECO:0000313" key="3">
    <source>
        <dbReference type="Proteomes" id="UP000483078"/>
    </source>
</evidence>
<evidence type="ECO:0000259" key="1">
    <source>
        <dbReference type="Pfam" id="PF13403"/>
    </source>
</evidence>
<dbReference type="InterPro" id="IPR006141">
    <property type="entry name" value="Intein_N"/>
</dbReference>
<dbReference type="InterPro" id="IPR036844">
    <property type="entry name" value="Hint_dom_sf"/>
</dbReference>
<dbReference type="GO" id="GO:0016539">
    <property type="term" value="P:intein-mediated protein splicing"/>
    <property type="evidence" value="ECO:0007669"/>
    <property type="project" value="InterPro"/>
</dbReference>
<name>A0A7C9LPK4_9RHOB</name>
<dbReference type="EMBL" id="VENJ01000018">
    <property type="protein sequence ID" value="MTJ05502.1"/>
    <property type="molecule type" value="Genomic_DNA"/>
</dbReference>
<evidence type="ECO:0000313" key="2">
    <source>
        <dbReference type="EMBL" id="MTJ05502.1"/>
    </source>
</evidence>
<dbReference type="InterPro" id="IPR028992">
    <property type="entry name" value="Hedgehog/Intein_dom"/>
</dbReference>
<dbReference type="Proteomes" id="UP000483078">
    <property type="component" value="Unassembled WGS sequence"/>
</dbReference>
<feature type="domain" description="Hedgehog/Intein (Hint)" evidence="1">
    <location>
        <begin position="158"/>
        <end position="304"/>
    </location>
</feature>
<dbReference type="AlphaFoldDB" id="A0A7C9LPK4"/>
<dbReference type="Pfam" id="PF13403">
    <property type="entry name" value="Hint_2"/>
    <property type="match status" value="1"/>
</dbReference>
<protein>
    <submittedName>
        <fullName evidence="2">Hint domain-containing protein</fullName>
    </submittedName>
</protein>
<organism evidence="2 3">
    <name type="scientific">Sediminimonas qiaohouensis</name>
    <dbReference type="NCBI Taxonomy" id="552061"/>
    <lineage>
        <taxon>Bacteria</taxon>
        <taxon>Pseudomonadati</taxon>
        <taxon>Pseudomonadota</taxon>
        <taxon>Alphaproteobacteria</taxon>
        <taxon>Rhodobacterales</taxon>
        <taxon>Roseobacteraceae</taxon>
        <taxon>Sediminimonas</taxon>
    </lineage>
</organism>
<sequence>MSTCYGGTFVISWSQTEVDGLRAAPVRSLSTGMPWTWHGEAVRVDGPQEILRLEQADGEANLRKRAARTVRRLVGAAATGRRDIEAIDPDTPLMDSSIVLTDGTKTFTVTVIEPGTGAAPLLMFLGEVPPQNRELWVVHHTMERQRANPLAEGGGGVICFTPGTRIMTPVGQRPVEALRVGDRVQTKDDGAQEILWIGRRRMSGARLYAMPELRPVRIRMGALGVERPDEELLVSPAHRMLVAGHMARELFNTPEVLVAARDLINGRTVTVDMALREVDYIHILLSRHQVLWANGVETESFHPANAALSTLDAAGRDSLLAKFPGLEFDPHSYGDYARRNLSQSEAAILMHEAA</sequence>
<gene>
    <name evidence="2" type="ORF">FH759_12515</name>
</gene>
<comment type="caution">
    <text evidence="2">The sequence shown here is derived from an EMBL/GenBank/DDBJ whole genome shotgun (WGS) entry which is preliminary data.</text>
</comment>
<reference evidence="2 3" key="1">
    <citation type="submission" date="2019-06" db="EMBL/GenBank/DDBJ databases">
        <title>Enrichment of Autotrophic Halophilic Microorganisms from Red Sea Brine Pool Using Microbial Electrosynthesis System.</title>
        <authorList>
            <person name="Alqahtani M.F."/>
            <person name="Bajracharya S."/>
            <person name="Katuri K.P."/>
            <person name="Ali M."/>
            <person name="Saikaly P.E."/>
        </authorList>
    </citation>
    <scope>NUCLEOTIDE SEQUENCE [LARGE SCALE GENOMIC DNA]</scope>
    <source>
        <strain evidence="2">MES6</strain>
    </source>
</reference>
<dbReference type="Gene3D" id="2.170.16.10">
    <property type="entry name" value="Hedgehog/Intein (Hint) domain"/>
    <property type="match status" value="1"/>
</dbReference>
<dbReference type="PROSITE" id="PS50817">
    <property type="entry name" value="INTEIN_N_TER"/>
    <property type="match status" value="1"/>
</dbReference>